<dbReference type="EMBL" id="MU069570">
    <property type="protein sequence ID" value="KAF5838672.1"/>
    <property type="molecule type" value="Genomic_DNA"/>
</dbReference>
<evidence type="ECO:0008006" key="3">
    <source>
        <dbReference type="Google" id="ProtNLM"/>
    </source>
</evidence>
<proteinExistence type="predicted"/>
<dbReference type="Proteomes" id="UP000815325">
    <property type="component" value="Unassembled WGS sequence"/>
</dbReference>
<gene>
    <name evidence="1" type="ORF">DUNSADRAFT_2436</name>
</gene>
<protein>
    <recommendedName>
        <fullName evidence="3">Mitochondrial fission process protein 1</fullName>
    </recommendedName>
</protein>
<keyword evidence="2" id="KW-1185">Reference proteome</keyword>
<name>A0ABQ7GVN3_DUNSA</name>
<sequence>MVPTGFIIHQSVHLATHSLSSPACMKTLTLGASAFGRLVGMELSATLPGYIINTLPVALGLALIPIICHPIDSVVDKLLDSTLRPVLRKYRLQLQQEQQQRPAP</sequence>
<evidence type="ECO:0000313" key="2">
    <source>
        <dbReference type="Proteomes" id="UP000815325"/>
    </source>
</evidence>
<organism evidence="1 2">
    <name type="scientific">Dunaliella salina</name>
    <name type="common">Green alga</name>
    <name type="synonym">Protococcus salinus</name>
    <dbReference type="NCBI Taxonomy" id="3046"/>
    <lineage>
        <taxon>Eukaryota</taxon>
        <taxon>Viridiplantae</taxon>
        <taxon>Chlorophyta</taxon>
        <taxon>core chlorophytes</taxon>
        <taxon>Chlorophyceae</taxon>
        <taxon>CS clade</taxon>
        <taxon>Chlamydomonadales</taxon>
        <taxon>Dunaliellaceae</taxon>
        <taxon>Dunaliella</taxon>
    </lineage>
</organism>
<comment type="caution">
    <text evidence="1">The sequence shown here is derived from an EMBL/GenBank/DDBJ whole genome shotgun (WGS) entry which is preliminary data.</text>
</comment>
<accession>A0ABQ7GVN3</accession>
<evidence type="ECO:0000313" key="1">
    <source>
        <dbReference type="EMBL" id="KAF5838672.1"/>
    </source>
</evidence>
<reference evidence="1" key="1">
    <citation type="submission" date="2017-08" db="EMBL/GenBank/DDBJ databases">
        <authorList>
            <person name="Polle J.E."/>
            <person name="Barry K."/>
            <person name="Cushman J."/>
            <person name="Schmutz J."/>
            <person name="Tran D."/>
            <person name="Hathwaick L.T."/>
            <person name="Yim W.C."/>
            <person name="Jenkins J."/>
            <person name="Mckie-Krisberg Z.M."/>
            <person name="Prochnik S."/>
            <person name="Lindquist E."/>
            <person name="Dockter R.B."/>
            <person name="Adam C."/>
            <person name="Molina H."/>
            <person name="Bunkerborg J."/>
            <person name="Jin E."/>
            <person name="Buchheim M."/>
            <person name="Magnuson J."/>
        </authorList>
    </citation>
    <scope>NUCLEOTIDE SEQUENCE</scope>
    <source>
        <strain evidence="1">CCAP 19/18</strain>
    </source>
</reference>